<protein>
    <submittedName>
        <fullName evidence="2">Uncharacterized protein</fullName>
    </submittedName>
</protein>
<sequence length="325" mass="34571">MDVPEAWVYSEGQWMLYLGPEQRSYTAEQQLELFGMSIGQLIAVVQSDFGLDDGVDLALEFPSLALVMDQRDRECEQVSLLELFSCHVAAVALGRLPLDYAASPYFSAGSCPSPASFSLVVHTRPKVQSTLQRIMQVAAEHAQAADMPAPALQPEPAALADDADDKDEGPDGQGRDGETDAQDHQDKEEENDDDDDEYVASDVEASVGSTAALLEDANADDDEDDDDYVVDGTGEEEGDHVLGDDVVDEDEGDDDDDDVVEVVAGGSAEQGRAKRTKSQQQLDDGPADETAASDAGDDDVDAPAAKRARSDDGNSEVEQAAPAAA</sequence>
<evidence type="ECO:0000313" key="2">
    <source>
        <dbReference type="EMBL" id="KAJ2779637.1"/>
    </source>
</evidence>
<dbReference type="OrthoDB" id="5600357at2759"/>
<reference evidence="2" key="1">
    <citation type="submission" date="2022-07" db="EMBL/GenBank/DDBJ databases">
        <title>Phylogenomic reconstructions and comparative analyses of Kickxellomycotina fungi.</title>
        <authorList>
            <person name="Reynolds N.K."/>
            <person name="Stajich J.E."/>
            <person name="Barry K."/>
            <person name="Grigoriev I.V."/>
            <person name="Crous P."/>
            <person name="Smith M.E."/>
        </authorList>
    </citation>
    <scope>NUCLEOTIDE SEQUENCE</scope>
    <source>
        <strain evidence="2">NBRC 105414</strain>
    </source>
</reference>
<evidence type="ECO:0000313" key="3">
    <source>
        <dbReference type="Proteomes" id="UP001140217"/>
    </source>
</evidence>
<feature type="compositionally biased region" description="Acidic residues" evidence="1">
    <location>
        <begin position="161"/>
        <end position="170"/>
    </location>
</feature>
<keyword evidence="3" id="KW-1185">Reference proteome</keyword>
<feature type="region of interest" description="Disordered" evidence="1">
    <location>
        <begin position="160"/>
        <end position="325"/>
    </location>
</feature>
<comment type="caution">
    <text evidence="2">The sequence shown here is derived from an EMBL/GenBank/DDBJ whole genome shotgun (WGS) entry which is preliminary data.</text>
</comment>
<accession>A0A9W8H7R2</accession>
<dbReference type="Proteomes" id="UP001140217">
    <property type="component" value="Unassembled WGS sequence"/>
</dbReference>
<evidence type="ECO:0000256" key="1">
    <source>
        <dbReference type="SAM" id="MobiDB-lite"/>
    </source>
</evidence>
<feature type="compositionally biased region" description="Acidic residues" evidence="1">
    <location>
        <begin position="188"/>
        <end position="199"/>
    </location>
</feature>
<dbReference type="AlphaFoldDB" id="A0A9W8H7R2"/>
<proteinExistence type="predicted"/>
<gene>
    <name evidence="2" type="ORF">H4R18_003899</name>
</gene>
<dbReference type="EMBL" id="JANBUL010000169">
    <property type="protein sequence ID" value="KAJ2779637.1"/>
    <property type="molecule type" value="Genomic_DNA"/>
</dbReference>
<feature type="compositionally biased region" description="Acidic residues" evidence="1">
    <location>
        <begin position="217"/>
        <end position="238"/>
    </location>
</feature>
<organism evidence="2 3">
    <name type="scientific">Coemansia javaensis</name>
    <dbReference type="NCBI Taxonomy" id="2761396"/>
    <lineage>
        <taxon>Eukaryota</taxon>
        <taxon>Fungi</taxon>
        <taxon>Fungi incertae sedis</taxon>
        <taxon>Zoopagomycota</taxon>
        <taxon>Kickxellomycotina</taxon>
        <taxon>Kickxellomycetes</taxon>
        <taxon>Kickxellales</taxon>
        <taxon>Kickxellaceae</taxon>
        <taxon>Coemansia</taxon>
    </lineage>
</organism>
<feature type="compositionally biased region" description="Basic and acidic residues" evidence="1">
    <location>
        <begin position="173"/>
        <end position="187"/>
    </location>
</feature>
<feature type="compositionally biased region" description="Acidic residues" evidence="1">
    <location>
        <begin position="245"/>
        <end position="260"/>
    </location>
</feature>
<name>A0A9W8H7R2_9FUNG</name>